<evidence type="ECO:0000313" key="7">
    <source>
        <dbReference type="EMBL" id="OUS43526.1"/>
    </source>
</evidence>
<dbReference type="InterPro" id="IPR015943">
    <property type="entry name" value="WD40/YVTN_repeat-like_dom_sf"/>
</dbReference>
<reference evidence="6 8" key="1">
    <citation type="journal article" date="2006" name="Proc. Natl. Acad. Sci. U.S.A.">
        <title>Genome analysis of the smallest free-living eukaryote Ostreococcus tauri unveils many unique features.</title>
        <authorList>
            <person name="Derelle E."/>
            <person name="Ferraz C."/>
            <person name="Rombauts S."/>
            <person name="Rouze P."/>
            <person name="Worden A.Z."/>
            <person name="Robbens S."/>
            <person name="Partensky F."/>
            <person name="Degroeve S."/>
            <person name="Echeynie S."/>
            <person name="Cooke R."/>
            <person name="Saeys Y."/>
            <person name="Wuyts J."/>
            <person name="Jabbari K."/>
            <person name="Bowler C."/>
            <person name="Panaud O."/>
            <person name="Piegu B."/>
            <person name="Ball S.G."/>
            <person name="Ral J.-P."/>
            <person name="Bouget F.-Y."/>
            <person name="Piganeau G."/>
            <person name="De Baets B."/>
            <person name="Picard A."/>
            <person name="Delseny M."/>
            <person name="Demaille J."/>
            <person name="Van de Peer Y."/>
            <person name="Moreau H."/>
        </authorList>
    </citation>
    <scope>NUCLEOTIDE SEQUENCE [LARGE SCALE GENOMIC DNA]</scope>
    <source>
        <strain evidence="6 8">OTTH0595</strain>
    </source>
</reference>
<proteinExistence type="inferred from homology"/>
<reference evidence="6" key="2">
    <citation type="journal article" date="2014" name="BMC Genomics">
        <title>An improved genome of the model marine alga Ostreococcus tauri unfolds by assessing Illumina de novo assemblies.</title>
        <authorList>
            <person name="Blanc-Mathieu R."/>
            <person name="Verhelst B."/>
            <person name="Derelle E."/>
            <person name="Rombauts S."/>
            <person name="Bouget F.Y."/>
            <person name="Carre I."/>
            <person name="Chateau A."/>
            <person name="Eyre-Walker A."/>
            <person name="Grimsley N."/>
            <person name="Moreau H."/>
            <person name="Piegu B."/>
            <person name="Rivals E."/>
            <person name="Schackwitz W."/>
            <person name="Van de Peer Y."/>
            <person name="Piganeau G."/>
        </authorList>
    </citation>
    <scope>NUCLEOTIDE SEQUENCE</scope>
    <source>
        <strain evidence="6">RCC4221</strain>
    </source>
</reference>
<dbReference type="EMBL" id="KZ155831">
    <property type="protein sequence ID" value="OUS43526.1"/>
    <property type="molecule type" value="Genomic_DNA"/>
</dbReference>
<evidence type="ECO:0000256" key="3">
    <source>
        <dbReference type="ARBA" id="ARBA00022737"/>
    </source>
</evidence>
<dbReference type="OrthoDB" id="7318948at2759"/>
<keyword evidence="8" id="KW-1185">Reference proteome</keyword>
<evidence type="ECO:0000256" key="4">
    <source>
        <dbReference type="ARBA" id="ARBA00023015"/>
    </source>
</evidence>
<dbReference type="InParanoid" id="A0A090N4A4"/>
<sequence length="409" mass="43817">MNSPERRLRKARALEAASLKSARDVDDAHRAILRSLRVKTVIRENHGDAHTRAIEFSRCERTKNLFATIGGSTVTVYDDEHFGDHTAVVAQYVHEATEHERGGKITSMCWVTQSAEKENAATGGTTHEFGDAVLAIGDENGVISVISIAENRVVSRIDAHPGAAVRDMDGASARDGFVVSVGKDGFLKAWDVFGGEDGEGECVGTFDAQNACSVACDADGSSAVTGHSQGKVKRWNLSAGIEQLGESLTGFASTFTEGHAVECVRIVGDVLFAKTRAGRFETYDLAKNKALKQWTLPNASRRASTIKKLANDDDTPCRFGTSTNGKYVACGDSTHEGVVYVYDARTGEEISALQPLRVTGVVYAAAVVDHCRHVFASYGPAVVWRYEVIPSTADADAPNAVSAFEAAVK</sequence>
<accession>A0A1Y5I204</accession>
<dbReference type="Gene3D" id="2.130.10.10">
    <property type="entry name" value="YVTN repeat-like/Quinoprotein amine dehydrogenase"/>
    <property type="match status" value="1"/>
</dbReference>
<dbReference type="PANTHER" id="PTHR10253">
    <property type="entry name" value="POLYCOMB PROTEIN"/>
    <property type="match status" value="1"/>
</dbReference>
<dbReference type="STRING" id="70448.A0A090N4A4"/>
<evidence type="ECO:0000256" key="1">
    <source>
        <dbReference type="ARBA" id="ARBA00008075"/>
    </source>
</evidence>
<dbReference type="Proteomes" id="UP000009170">
    <property type="component" value="Unassembled WGS sequence"/>
</dbReference>
<dbReference type="AlphaFoldDB" id="A0A090N4A4"/>
<keyword evidence="3" id="KW-0677">Repeat</keyword>
<protein>
    <submittedName>
        <fullName evidence="7">WD40-repeat-containing domain protein</fullName>
    </submittedName>
    <submittedName>
        <fullName evidence="6">WD40/YVTN repeat-like-containing domain</fullName>
    </submittedName>
</protein>
<dbReference type="SUPFAM" id="SSF50978">
    <property type="entry name" value="WD40 repeat-like"/>
    <property type="match status" value="1"/>
</dbReference>
<evidence type="ECO:0000256" key="5">
    <source>
        <dbReference type="ARBA" id="ARBA00023163"/>
    </source>
</evidence>
<organism evidence="6 8">
    <name type="scientific">Ostreococcus tauri</name>
    <name type="common">Marine green alga</name>
    <dbReference type="NCBI Taxonomy" id="70448"/>
    <lineage>
        <taxon>Eukaryota</taxon>
        <taxon>Viridiplantae</taxon>
        <taxon>Chlorophyta</taxon>
        <taxon>Mamiellophyceae</taxon>
        <taxon>Mamiellales</taxon>
        <taxon>Bathycoccaceae</taxon>
        <taxon>Ostreococcus</taxon>
    </lineage>
</organism>
<dbReference type="InterPro" id="IPR036322">
    <property type="entry name" value="WD40_repeat_dom_sf"/>
</dbReference>
<gene>
    <name evidence="7" type="ORF">BE221DRAFT_118872</name>
    <name evidence="6" type="ORF">OT_ostta11g00270</name>
</gene>
<dbReference type="Proteomes" id="UP000195557">
    <property type="component" value="Unassembled WGS sequence"/>
</dbReference>
<dbReference type="SMART" id="SM00320">
    <property type="entry name" value="WD40"/>
    <property type="match status" value="4"/>
</dbReference>
<dbReference type="InterPro" id="IPR051243">
    <property type="entry name" value="PcG_WD-repeat"/>
</dbReference>
<evidence type="ECO:0000313" key="6">
    <source>
        <dbReference type="EMBL" id="CEF99523.1"/>
    </source>
</evidence>
<accession>A0A454Y534</accession>
<reference evidence="7" key="3">
    <citation type="submission" date="2017-04" db="EMBL/GenBank/DDBJ databases">
        <title>Population genomics of picophytoplankton unveils novel chromosome hypervariability.</title>
        <authorList>
            <consortium name="DOE Joint Genome Institute"/>
            <person name="Blanc-Mathieu R."/>
            <person name="Krasovec M."/>
            <person name="Hebrard M."/>
            <person name="Yau S."/>
            <person name="Desgranges E."/>
            <person name="Martin J."/>
            <person name="Schackwitz W."/>
            <person name="Kuo A."/>
            <person name="Salin G."/>
            <person name="Donnadieu C."/>
            <person name="Desdevises Y."/>
            <person name="Sanchez-Ferandin S."/>
            <person name="Moreau H."/>
            <person name="Rivals E."/>
            <person name="Grigoriev I.V."/>
            <person name="Grimsley N."/>
            <person name="Eyre-Walker A."/>
            <person name="Piganeau G."/>
        </authorList>
    </citation>
    <scope>NUCLEOTIDE SEQUENCE [LARGE SCALE GENOMIC DNA]</scope>
    <source>
        <strain evidence="7">RCC 1115</strain>
    </source>
</reference>
<name>A0A090N4A4_OSTTA</name>
<evidence type="ECO:0000256" key="2">
    <source>
        <dbReference type="ARBA" id="ARBA00022574"/>
    </source>
</evidence>
<comment type="similarity">
    <text evidence="1">Belongs to the WD repeat ESC family.</text>
</comment>
<evidence type="ECO:0000313" key="8">
    <source>
        <dbReference type="Proteomes" id="UP000009170"/>
    </source>
</evidence>
<keyword evidence="5" id="KW-0804">Transcription</keyword>
<accession>A0A090N4A4</accession>
<dbReference type="InterPro" id="IPR001680">
    <property type="entry name" value="WD40_rpt"/>
</dbReference>
<dbReference type="EMBL" id="CAID01000011">
    <property type="protein sequence ID" value="CEF99523.1"/>
    <property type="molecule type" value="Genomic_DNA"/>
</dbReference>
<keyword evidence="2" id="KW-0853">WD repeat</keyword>
<keyword evidence="4" id="KW-0805">Transcription regulation</keyword>